<dbReference type="GO" id="GO:0007165">
    <property type="term" value="P:signal transduction"/>
    <property type="evidence" value="ECO:0007669"/>
    <property type="project" value="UniProtKB-KW"/>
</dbReference>
<dbReference type="PANTHER" id="PTHR21137:SF35">
    <property type="entry name" value="ODORANT RECEPTOR 19A-RELATED"/>
    <property type="match status" value="1"/>
</dbReference>
<dbReference type="AlphaFoldDB" id="A0A834JTZ1"/>
<reference evidence="11" key="1">
    <citation type="journal article" date="2020" name="G3 (Bethesda)">
        <title>High-Quality Assemblies for Three Invasive Social Wasps from the &lt;i&gt;Vespula&lt;/i&gt; Genus.</title>
        <authorList>
            <person name="Harrop T.W.R."/>
            <person name="Guhlin J."/>
            <person name="McLaughlin G.M."/>
            <person name="Permina E."/>
            <person name="Stockwell P."/>
            <person name="Gilligan J."/>
            <person name="Le Lec M.F."/>
            <person name="Gruber M.A.M."/>
            <person name="Quinn O."/>
            <person name="Lovegrove M."/>
            <person name="Duncan E.J."/>
            <person name="Remnant E.J."/>
            <person name="Van Eeckhoven J."/>
            <person name="Graham B."/>
            <person name="Knapp R.A."/>
            <person name="Langford K.W."/>
            <person name="Kronenberg Z."/>
            <person name="Press M.O."/>
            <person name="Eacker S.M."/>
            <person name="Wilson-Rankin E.E."/>
            <person name="Purcell J."/>
            <person name="Lester P.J."/>
            <person name="Dearden P.K."/>
        </authorList>
    </citation>
    <scope>NUCLEOTIDE SEQUENCE</scope>
    <source>
        <strain evidence="11">Volc-1</strain>
    </source>
</reference>
<feature type="transmembrane region" description="Helical" evidence="10">
    <location>
        <begin position="536"/>
        <end position="565"/>
    </location>
</feature>
<evidence type="ECO:0000256" key="3">
    <source>
        <dbReference type="ARBA" id="ARBA00022606"/>
    </source>
</evidence>
<feature type="transmembrane region" description="Helical" evidence="10">
    <location>
        <begin position="331"/>
        <end position="351"/>
    </location>
</feature>
<evidence type="ECO:0000313" key="11">
    <source>
        <dbReference type="EMBL" id="KAF7394356.1"/>
    </source>
</evidence>
<dbReference type="GO" id="GO:0004984">
    <property type="term" value="F:olfactory receptor activity"/>
    <property type="evidence" value="ECO:0007669"/>
    <property type="project" value="InterPro"/>
</dbReference>
<keyword evidence="3" id="KW-0716">Sensory transduction</keyword>
<evidence type="ECO:0000256" key="6">
    <source>
        <dbReference type="ARBA" id="ARBA00022989"/>
    </source>
</evidence>
<dbReference type="PANTHER" id="PTHR21137">
    <property type="entry name" value="ODORANT RECEPTOR"/>
    <property type="match status" value="1"/>
</dbReference>
<protein>
    <recommendedName>
        <fullName evidence="13">Odorant receptor</fullName>
    </recommendedName>
</protein>
<keyword evidence="4 10" id="KW-0812">Transmembrane</keyword>
<name>A0A834JTZ1_VESPE</name>
<feature type="transmembrane region" description="Helical" evidence="10">
    <location>
        <begin position="730"/>
        <end position="757"/>
    </location>
</feature>
<evidence type="ECO:0000256" key="9">
    <source>
        <dbReference type="ARBA" id="ARBA00023224"/>
    </source>
</evidence>
<keyword evidence="7 10" id="KW-0472">Membrane</keyword>
<evidence type="ECO:0000256" key="1">
    <source>
        <dbReference type="ARBA" id="ARBA00004651"/>
    </source>
</evidence>
<dbReference type="InterPro" id="IPR004117">
    <property type="entry name" value="7tm6_olfct_rcpt"/>
</dbReference>
<evidence type="ECO:0000256" key="2">
    <source>
        <dbReference type="ARBA" id="ARBA00022475"/>
    </source>
</evidence>
<feature type="transmembrane region" description="Helical" evidence="10">
    <location>
        <begin position="38"/>
        <end position="61"/>
    </location>
</feature>
<evidence type="ECO:0008006" key="13">
    <source>
        <dbReference type="Google" id="ProtNLM"/>
    </source>
</evidence>
<dbReference type="EMBL" id="JACSDY010000021">
    <property type="protein sequence ID" value="KAF7394356.1"/>
    <property type="molecule type" value="Genomic_DNA"/>
</dbReference>
<sequence>MRFTPEAALKFTKTSVDLLVSWPPSMNTSKKKLFILDVYFWLSFLCAQTLLVLLLNGIYAYRDNFEIMIQSICIVIAIIQMSIKMMACRMQRSSLQSIITEMESIVKLAAPHEKAVLQKYVNRSALLHIFLTFGFYLSSTNIVLGPIFLSQSLPTFAKDITEKNGLDIIIAKRDTSSYNLNACFAKCTVFIMPLSSHSSTAKLHFTPGSALKFTKRSVALLVAWPPSVTASRKKLFLLDVYFCVSFLCAQMMLLMLLNGMYIHHDNFEIMIQSTCIAIAIIQMSMKMIVCRMQRSSLQSIVTEMESIVKLAAPHDKVILENYVKRCAMLHIFLTFGFYLAGMNIVLGPIFLSQSLPTFAVYPFDMESHPIYEIVYIQQAFTCIQASTGATIDCQVALLLWFAGARFEMLEIEIANTVDEYDLNRCIEKHRQILSYAEKVVKTVRFVILATVGITTILIVFSGLLLLFSDSITVKFQFLVLDIVAIIQLFLNSYPAENLIEMSSAIGLAAYDLNWFDKSRKMCKNLYILIQRSQKPVTVSIAGFIPELSLTYYMSVVLLLNGIYAYRDNLEIMIQSMCIAIAIVQMSIKLMACRMQRSNFQSIIAEMESIVKLAAPHEKAVLQKYVNRSALLHIFLTFGFYLSSTNIVLEPIFLSQSLPTFASDSVTVKFQFLVVDIVAISQLFLNSYPAENLIEMSTAIGLAAYDLNWFDKSRKMCKNICILIQRSQKPVTVSISGFLSELSLTYYISVVYVILGLLRPRCNLVNKN</sequence>
<feature type="transmembrane region" description="Helical" evidence="10">
    <location>
        <begin position="445"/>
        <end position="468"/>
    </location>
</feature>
<comment type="caution">
    <text evidence="11">The sequence shown here is derived from an EMBL/GenBank/DDBJ whole genome shotgun (WGS) entry which is preliminary data.</text>
</comment>
<feature type="transmembrane region" description="Helical" evidence="10">
    <location>
        <begin position="629"/>
        <end position="648"/>
    </location>
</feature>
<dbReference type="Pfam" id="PF02949">
    <property type="entry name" value="7tm_6"/>
    <property type="match status" value="2"/>
</dbReference>
<keyword evidence="8" id="KW-0675">Receptor</keyword>
<proteinExistence type="predicted"/>
<evidence type="ECO:0000256" key="8">
    <source>
        <dbReference type="ARBA" id="ARBA00023170"/>
    </source>
</evidence>
<evidence type="ECO:0000256" key="5">
    <source>
        <dbReference type="ARBA" id="ARBA00022725"/>
    </source>
</evidence>
<dbReference type="GO" id="GO:0005549">
    <property type="term" value="F:odorant binding"/>
    <property type="evidence" value="ECO:0007669"/>
    <property type="project" value="InterPro"/>
</dbReference>
<keyword evidence="9" id="KW-0807">Transducer</keyword>
<feature type="transmembrane region" description="Helical" evidence="10">
    <location>
        <begin position="67"/>
        <end position="87"/>
    </location>
</feature>
<feature type="transmembrane region" description="Helical" evidence="10">
    <location>
        <begin position="235"/>
        <end position="257"/>
    </location>
</feature>
<keyword evidence="5" id="KW-0552">Olfaction</keyword>
<gene>
    <name evidence="11" type="ORF">H0235_016951</name>
</gene>
<feature type="transmembrane region" description="Helical" evidence="10">
    <location>
        <begin position="571"/>
        <end position="591"/>
    </location>
</feature>
<evidence type="ECO:0000256" key="4">
    <source>
        <dbReference type="ARBA" id="ARBA00022692"/>
    </source>
</evidence>
<comment type="subcellular location">
    <subcellularLocation>
        <location evidence="1">Cell membrane</location>
        <topology evidence="1">Multi-pass membrane protein</topology>
    </subcellularLocation>
</comment>
<keyword evidence="6 10" id="KW-1133">Transmembrane helix</keyword>
<accession>A0A834JTZ1</accession>
<organism evidence="11 12">
    <name type="scientific">Vespula pensylvanica</name>
    <name type="common">Western yellow jacket</name>
    <name type="synonym">Wasp</name>
    <dbReference type="NCBI Taxonomy" id="30213"/>
    <lineage>
        <taxon>Eukaryota</taxon>
        <taxon>Metazoa</taxon>
        <taxon>Ecdysozoa</taxon>
        <taxon>Arthropoda</taxon>
        <taxon>Hexapoda</taxon>
        <taxon>Insecta</taxon>
        <taxon>Pterygota</taxon>
        <taxon>Neoptera</taxon>
        <taxon>Endopterygota</taxon>
        <taxon>Hymenoptera</taxon>
        <taxon>Apocrita</taxon>
        <taxon>Aculeata</taxon>
        <taxon>Vespoidea</taxon>
        <taxon>Vespidae</taxon>
        <taxon>Vespinae</taxon>
        <taxon>Vespula</taxon>
    </lineage>
</organism>
<dbReference type="Proteomes" id="UP000600918">
    <property type="component" value="Unassembled WGS sequence"/>
</dbReference>
<evidence type="ECO:0000256" key="10">
    <source>
        <dbReference type="SAM" id="Phobius"/>
    </source>
</evidence>
<keyword evidence="2" id="KW-1003">Cell membrane</keyword>
<keyword evidence="12" id="KW-1185">Reference proteome</keyword>
<evidence type="ECO:0000256" key="7">
    <source>
        <dbReference type="ARBA" id="ARBA00023136"/>
    </source>
</evidence>
<evidence type="ECO:0000313" key="12">
    <source>
        <dbReference type="Proteomes" id="UP000600918"/>
    </source>
</evidence>
<dbReference type="GO" id="GO:0005886">
    <property type="term" value="C:plasma membrane"/>
    <property type="evidence" value="ECO:0007669"/>
    <property type="project" value="UniProtKB-SubCell"/>
</dbReference>